<feature type="domain" description="OTU" evidence="8">
    <location>
        <begin position="60"/>
        <end position="254"/>
    </location>
</feature>
<dbReference type="EMBL" id="KE561158">
    <property type="protein sequence ID" value="EPZ32363.1"/>
    <property type="molecule type" value="Genomic_DNA"/>
</dbReference>
<dbReference type="GO" id="GO:0005634">
    <property type="term" value="C:nucleus"/>
    <property type="evidence" value="ECO:0007669"/>
    <property type="project" value="TreeGrafter"/>
</dbReference>
<name>A0A075AQ75_ROZAC</name>
<keyword evidence="6" id="KW-0378">Hydrolase</keyword>
<dbReference type="Gene3D" id="1.20.1300.20">
    <property type="entry name" value="Peptidase C65 Otubain, subdomain 2"/>
    <property type="match status" value="1"/>
</dbReference>
<dbReference type="CDD" id="cd22749">
    <property type="entry name" value="Otubain_C65"/>
    <property type="match status" value="1"/>
</dbReference>
<evidence type="ECO:0000256" key="4">
    <source>
        <dbReference type="ARBA" id="ARBA00022670"/>
    </source>
</evidence>
<dbReference type="InterPro" id="IPR003323">
    <property type="entry name" value="OTU_dom"/>
</dbReference>
<evidence type="ECO:0000256" key="6">
    <source>
        <dbReference type="ARBA" id="ARBA00022801"/>
    </source>
</evidence>
<dbReference type="InterPro" id="IPR019400">
    <property type="entry name" value="Peptidase_C65_otubain"/>
</dbReference>
<accession>A0A075AQ75</accession>
<dbReference type="OrthoDB" id="18915at2759"/>
<evidence type="ECO:0000256" key="2">
    <source>
        <dbReference type="ARBA" id="ARBA00006579"/>
    </source>
</evidence>
<evidence type="ECO:0000313" key="10">
    <source>
        <dbReference type="Proteomes" id="UP000030755"/>
    </source>
</evidence>
<evidence type="ECO:0000259" key="8">
    <source>
        <dbReference type="PROSITE" id="PS50802"/>
    </source>
</evidence>
<dbReference type="PROSITE" id="PS50802">
    <property type="entry name" value="OTU"/>
    <property type="match status" value="1"/>
</dbReference>
<protein>
    <recommendedName>
        <fullName evidence="3">ubiquitinyl hydrolase 1</fullName>
        <ecNumber evidence="3">3.4.19.12</ecNumber>
    </recommendedName>
</protein>
<dbReference type="AlphaFoldDB" id="A0A075AQ75"/>
<dbReference type="PANTHER" id="PTHR12931:SF15">
    <property type="entry name" value="UBIQUITIN THIOESTERASE OTUBAIN-LIKE"/>
    <property type="match status" value="1"/>
</dbReference>
<dbReference type="Pfam" id="PF10275">
    <property type="entry name" value="Peptidase_C65"/>
    <property type="match status" value="1"/>
</dbReference>
<dbReference type="EC" id="3.4.19.12" evidence="3"/>
<dbReference type="GO" id="GO:0006508">
    <property type="term" value="P:proteolysis"/>
    <property type="evidence" value="ECO:0007669"/>
    <property type="project" value="UniProtKB-KW"/>
</dbReference>
<dbReference type="Proteomes" id="UP000030755">
    <property type="component" value="Unassembled WGS sequence"/>
</dbReference>
<dbReference type="InterPro" id="IPR042468">
    <property type="entry name" value="Peptidase_C65_otubain_sub1"/>
</dbReference>
<proteinExistence type="inferred from homology"/>
<sequence>MSEIPSDQQILVYEQEIKDAEAKIHPLVGFKNHVSELYDEYRENNVFLDKLKQLEEKNIANFRRCRGDGNCFYRAFSYRFFEYFLTNATEQEHQDAIKLLENVKAWLKKIGYQEFAFEDFYDMTMEYFQNCRGIVESELVRIFQEDGTSNAIVVFFRLVVSSFLQTHADDYLPFVDGYETMDVFCQAQVEAFGRDADQIHIIALSNALDVKVKVAYLDASDSKISFHEFGPENSKSLCEITLLYRPGHYDLLYQ</sequence>
<comment type="similarity">
    <text evidence="2">Belongs to the peptidase C65 family.</text>
</comment>
<dbReference type="GO" id="GO:0004843">
    <property type="term" value="F:cysteine-type deubiquitinase activity"/>
    <property type="evidence" value="ECO:0007669"/>
    <property type="project" value="UniProtKB-EC"/>
</dbReference>
<dbReference type="InterPro" id="IPR038765">
    <property type="entry name" value="Papain-like_cys_pep_sf"/>
</dbReference>
<organism evidence="9 10">
    <name type="scientific">Rozella allomycis (strain CSF55)</name>
    <dbReference type="NCBI Taxonomy" id="988480"/>
    <lineage>
        <taxon>Eukaryota</taxon>
        <taxon>Fungi</taxon>
        <taxon>Fungi incertae sedis</taxon>
        <taxon>Cryptomycota</taxon>
        <taxon>Cryptomycota incertae sedis</taxon>
        <taxon>Rozella</taxon>
    </lineage>
</organism>
<dbReference type="SUPFAM" id="SSF54001">
    <property type="entry name" value="Cysteine proteinases"/>
    <property type="match status" value="1"/>
</dbReference>
<dbReference type="GO" id="GO:0043130">
    <property type="term" value="F:ubiquitin binding"/>
    <property type="evidence" value="ECO:0007669"/>
    <property type="project" value="TreeGrafter"/>
</dbReference>
<keyword evidence="10" id="KW-1185">Reference proteome</keyword>
<keyword evidence="4" id="KW-0645">Protease</keyword>
<keyword evidence="5" id="KW-0833">Ubl conjugation pathway</keyword>
<evidence type="ECO:0000256" key="5">
    <source>
        <dbReference type="ARBA" id="ARBA00022786"/>
    </source>
</evidence>
<reference evidence="9 10" key="1">
    <citation type="journal article" date="2013" name="Curr. Biol.">
        <title>Shared signatures of parasitism and phylogenomics unite Cryptomycota and microsporidia.</title>
        <authorList>
            <person name="James T.Y."/>
            <person name="Pelin A."/>
            <person name="Bonen L."/>
            <person name="Ahrendt S."/>
            <person name="Sain D."/>
            <person name="Corradi N."/>
            <person name="Stajich J.E."/>
        </authorList>
    </citation>
    <scope>NUCLEOTIDE SEQUENCE [LARGE SCALE GENOMIC DNA]</scope>
    <source>
        <strain evidence="9 10">CSF55</strain>
    </source>
</reference>
<dbReference type="STRING" id="988480.A0A075AQ75"/>
<evidence type="ECO:0000256" key="3">
    <source>
        <dbReference type="ARBA" id="ARBA00012759"/>
    </source>
</evidence>
<dbReference type="FunFam" id="1.20.1300.20:FF:000001">
    <property type="entry name" value="Ubiquitin thioesterase OTUB1"/>
    <property type="match status" value="1"/>
</dbReference>
<dbReference type="InterPro" id="IPR042467">
    <property type="entry name" value="Peptidase_C65_otubain_sub2"/>
</dbReference>
<comment type="catalytic activity">
    <reaction evidence="1">
        <text>Thiol-dependent hydrolysis of ester, thioester, amide, peptide and isopeptide bonds formed by the C-terminal Gly of ubiquitin (a 76-residue protein attached to proteins as an intracellular targeting signal).</text>
        <dbReference type="EC" id="3.4.19.12"/>
    </reaction>
</comment>
<dbReference type="PANTHER" id="PTHR12931">
    <property type="entry name" value="UBIQUITIN THIOLESTERASE PROTEIN OTUB"/>
    <property type="match status" value="1"/>
</dbReference>
<evidence type="ECO:0000256" key="7">
    <source>
        <dbReference type="ARBA" id="ARBA00022807"/>
    </source>
</evidence>
<keyword evidence="7" id="KW-0788">Thiol protease</keyword>
<evidence type="ECO:0000313" key="9">
    <source>
        <dbReference type="EMBL" id="EPZ32363.1"/>
    </source>
</evidence>
<dbReference type="Gene3D" id="3.30.200.60">
    <property type="entry name" value="Peptidase C65 Otubain, subdomain 1"/>
    <property type="match status" value="1"/>
</dbReference>
<gene>
    <name evidence="9" type="ORF">O9G_002203</name>
</gene>
<dbReference type="OMA" id="ADHVQIT"/>
<dbReference type="HOGENOM" id="CLU_014832_3_0_1"/>
<evidence type="ECO:0000256" key="1">
    <source>
        <dbReference type="ARBA" id="ARBA00000707"/>
    </source>
</evidence>
<dbReference type="GO" id="GO:0071108">
    <property type="term" value="P:protein K48-linked deubiquitination"/>
    <property type="evidence" value="ECO:0007669"/>
    <property type="project" value="TreeGrafter"/>
</dbReference>